<evidence type="ECO:0000256" key="1">
    <source>
        <dbReference type="SAM" id="MobiDB-lite"/>
    </source>
</evidence>
<dbReference type="EMBL" id="SNXW01000034">
    <property type="protein sequence ID" value="TDP77104.1"/>
    <property type="molecule type" value="Genomic_DNA"/>
</dbReference>
<keyword evidence="3" id="KW-1185">Reference proteome</keyword>
<reference evidence="2 3" key="1">
    <citation type="submission" date="2019-03" db="EMBL/GenBank/DDBJ databases">
        <title>Genomic Encyclopedia of Type Strains, Phase IV (KMG-IV): sequencing the most valuable type-strain genomes for metagenomic binning, comparative biology and taxonomic classification.</title>
        <authorList>
            <person name="Goeker M."/>
        </authorList>
    </citation>
    <scope>NUCLEOTIDE SEQUENCE [LARGE SCALE GENOMIC DNA]</scope>
    <source>
        <strain evidence="2 3">DSM 11901</strain>
    </source>
</reference>
<dbReference type="Proteomes" id="UP000294593">
    <property type="component" value="Unassembled WGS sequence"/>
</dbReference>
<gene>
    <name evidence="2" type="ORF">EV672_1341</name>
</gene>
<comment type="caution">
    <text evidence="2">The sequence shown here is derived from an EMBL/GenBank/DDBJ whole genome shotgun (WGS) entry which is preliminary data.</text>
</comment>
<accession>A0A4R6QX31</accession>
<evidence type="ECO:0000313" key="3">
    <source>
        <dbReference type="Proteomes" id="UP000294593"/>
    </source>
</evidence>
<sequence length="53" mass="5557">MARTTAAGQAAHKPYEYWAFRRPNARLTGAEGPNGPQGTNTGHENGEAMASVG</sequence>
<feature type="non-terminal residue" evidence="2">
    <location>
        <position position="53"/>
    </location>
</feature>
<evidence type="ECO:0000313" key="2">
    <source>
        <dbReference type="EMBL" id="TDP77104.1"/>
    </source>
</evidence>
<protein>
    <submittedName>
        <fullName evidence="2">Uncharacterized protein</fullName>
    </submittedName>
</protein>
<name>A0A4R6QX31_9BURK</name>
<dbReference type="AlphaFoldDB" id="A0A4R6QX31"/>
<organism evidence="2 3">
    <name type="scientific">Aquabacterium commune</name>
    <dbReference type="NCBI Taxonomy" id="70586"/>
    <lineage>
        <taxon>Bacteria</taxon>
        <taxon>Pseudomonadati</taxon>
        <taxon>Pseudomonadota</taxon>
        <taxon>Betaproteobacteria</taxon>
        <taxon>Burkholderiales</taxon>
        <taxon>Aquabacterium</taxon>
    </lineage>
</organism>
<feature type="region of interest" description="Disordered" evidence="1">
    <location>
        <begin position="26"/>
        <end position="53"/>
    </location>
</feature>
<proteinExistence type="predicted"/>